<keyword evidence="10" id="KW-1185">Reference proteome</keyword>
<name>C0QGT7_DESAH</name>
<evidence type="ECO:0000256" key="3">
    <source>
        <dbReference type="ARBA" id="ARBA00022695"/>
    </source>
</evidence>
<dbReference type="KEGG" id="dat:HRM2_24920"/>
<dbReference type="Pfam" id="PF21694">
    <property type="entry name" value="DNA_pol3_delta_C"/>
    <property type="match status" value="1"/>
</dbReference>
<dbReference type="RefSeq" id="WP_015904351.1">
    <property type="nucleotide sequence ID" value="NC_012108.1"/>
</dbReference>
<comment type="similarity">
    <text evidence="6">Belongs to the DNA polymerase HolA subunit family.</text>
</comment>
<keyword evidence="2 9" id="KW-0808">Transferase</keyword>
<dbReference type="HOGENOM" id="CLU_044694_6_0_7"/>
<dbReference type="OrthoDB" id="5430039at2"/>
<evidence type="ECO:0000313" key="9">
    <source>
        <dbReference type="EMBL" id="ACN15586.1"/>
    </source>
</evidence>
<proteinExistence type="inferred from homology"/>
<dbReference type="NCBIfam" id="TIGR01128">
    <property type="entry name" value="holA"/>
    <property type="match status" value="1"/>
</dbReference>
<comment type="catalytic activity">
    <reaction evidence="7">
        <text>DNA(n) + a 2'-deoxyribonucleoside 5'-triphosphate = DNA(n+1) + diphosphate</text>
        <dbReference type="Rhea" id="RHEA:22508"/>
        <dbReference type="Rhea" id="RHEA-COMP:17339"/>
        <dbReference type="Rhea" id="RHEA-COMP:17340"/>
        <dbReference type="ChEBI" id="CHEBI:33019"/>
        <dbReference type="ChEBI" id="CHEBI:61560"/>
        <dbReference type="ChEBI" id="CHEBI:173112"/>
        <dbReference type="EC" id="2.7.7.7"/>
    </reaction>
</comment>
<evidence type="ECO:0000259" key="8">
    <source>
        <dbReference type="Pfam" id="PF21694"/>
    </source>
</evidence>
<dbReference type="InterPro" id="IPR027417">
    <property type="entry name" value="P-loop_NTPase"/>
</dbReference>
<dbReference type="STRING" id="177437.HRM2_24920"/>
<dbReference type="PANTHER" id="PTHR34388:SF1">
    <property type="entry name" value="DNA POLYMERASE III SUBUNIT DELTA"/>
    <property type="match status" value="1"/>
</dbReference>
<evidence type="ECO:0000256" key="7">
    <source>
        <dbReference type="ARBA" id="ARBA00049244"/>
    </source>
</evidence>
<dbReference type="eggNOG" id="COG1466">
    <property type="taxonomic scope" value="Bacteria"/>
</dbReference>
<dbReference type="InterPro" id="IPR008921">
    <property type="entry name" value="DNA_pol3_clamp-load_cplx_C"/>
</dbReference>
<dbReference type="InterPro" id="IPR005790">
    <property type="entry name" value="DNA_polIII_delta"/>
</dbReference>
<dbReference type="SUPFAM" id="SSF48019">
    <property type="entry name" value="post-AAA+ oligomerization domain-like"/>
    <property type="match status" value="1"/>
</dbReference>
<sequence>MPEINYNALSKFLASEPLPGFFLAYGEAFLTRKAFDKIIAALVPEERRELSYELLEGVDASLANVKERLATYSFEPLLVLGLKNAPLFSAPTAPKVAGFSKQEIDTFQKFIKKPFLEGHFLVVTTDTADKRRALFKEIKAVGLVIDCSVPKGSRQADKTQQSAILRQIMEGTLNATGKGIDGDAFAMLVDRTGFDPSTLSDNLEKLVSFIGERVSITVQDVQKVVKRTRKDAIFELTNAVCDRNAGTALFYLKSLLNAGFHPLQIVMALSNQLRKLVLVKFFIERSRQRGIPCWQPNSPYNRFKQHTMPMIEQADAEITATAENWDRTLAGHAAPTPAGKSGKPKTNKNLTDLLIAPNKNNTYPVYHTFLKTDNFSLAELKQAITRLSEVDMKMKRSANDPEIVLDNLILWLCTKGEKNA</sequence>
<keyword evidence="3 9" id="KW-0548">Nucleotidyltransferase</keyword>
<dbReference type="PANTHER" id="PTHR34388">
    <property type="entry name" value="DNA POLYMERASE III SUBUNIT DELTA"/>
    <property type="match status" value="1"/>
</dbReference>
<evidence type="ECO:0000256" key="1">
    <source>
        <dbReference type="ARBA" id="ARBA00012417"/>
    </source>
</evidence>
<dbReference type="GO" id="GO:0003887">
    <property type="term" value="F:DNA-directed DNA polymerase activity"/>
    <property type="evidence" value="ECO:0007669"/>
    <property type="project" value="UniProtKB-KW"/>
</dbReference>
<gene>
    <name evidence="9" type="primary">holA</name>
    <name evidence="9" type="ordered locus">HRM2_24920</name>
</gene>
<evidence type="ECO:0000256" key="5">
    <source>
        <dbReference type="ARBA" id="ARBA00022932"/>
    </source>
</evidence>
<feature type="domain" description="DNA polymerase III delta subunit-like C-terminal" evidence="8">
    <location>
        <begin position="231"/>
        <end position="286"/>
    </location>
</feature>
<protein>
    <recommendedName>
        <fullName evidence="1">DNA-directed DNA polymerase</fullName>
        <ecNumber evidence="1">2.7.7.7</ecNumber>
    </recommendedName>
</protein>
<dbReference type="GO" id="GO:0003677">
    <property type="term" value="F:DNA binding"/>
    <property type="evidence" value="ECO:0007669"/>
    <property type="project" value="InterPro"/>
</dbReference>
<reference evidence="9 10" key="1">
    <citation type="journal article" date="2009" name="Environ. Microbiol.">
        <title>Genome sequence of Desulfobacterium autotrophicum HRM2, a marine sulfate reducer oxidizing organic carbon completely to carbon dioxide.</title>
        <authorList>
            <person name="Strittmatter A.W."/>
            <person name="Liesegang H."/>
            <person name="Rabus R."/>
            <person name="Decker I."/>
            <person name="Amann J."/>
            <person name="Andres S."/>
            <person name="Henne A."/>
            <person name="Fricke W.F."/>
            <person name="Martinez-Arias R."/>
            <person name="Bartels D."/>
            <person name="Goesmann A."/>
            <person name="Krause L."/>
            <person name="Puehler A."/>
            <person name="Klenk H.P."/>
            <person name="Richter M."/>
            <person name="Schuler M."/>
            <person name="Gloeckner F.O."/>
            <person name="Meyerdierks A."/>
            <person name="Gottschalk G."/>
            <person name="Amann R."/>
        </authorList>
    </citation>
    <scope>NUCLEOTIDE SEQUENCE [LARGE SCALE GENOMIC DNA]</scope>
    <source>
        <strain evidence="10">ATCC 43914 / DSM 3382 / HRM2</strain>
    </source>
</reference>
<dbReference type="GO" id="GO:0006261">
    <property type="term" value="P:DNA-templated DNA replication"/>
    <property type="evidence" value="ECO:0007669"/>
    <property type="project" value="TreeGrafter"/>
</dbReference>
<evidence type="ECO:0000256" key="2">
    <source>
        <dbReference type="ARBA" id="ARBA00022679"/>
    </source>
</evidence>
<dbReference type="SUPFAM" id="SSF52540">
    <property type="entry name" value="P-loop containing nucleoside triphosphate hydrolases"/>
    <property type="match status" value="1"/>
</dbReference>
<dbReference type="GO" id="GO:0009360">
    <property type="term" value="C:DNA polymerase III complex"/>
    <property type="evidence" value="ECO:0007669"/>
    <property type="project" value="TreeGrafter"/>
</dbReference>
<dbReference type="Gene3D" id="1.20.272.10">
    <property type="match status" value="1"/>
</dbReference>
<accession>C0QGT7</accession>
<dbReference type="Gene3D" id="3.40.50.300">
    <property type="entry name" value="P-loop containing nucleotide triphosphate hydrolases"/>
    <property type="match status" value="1"/>
</dbReference>
<dbReference type="AlphaFoldDB" id="C0QGT7"/>
<dbReference type="Gene3D" id="1.10.8.60">
    <property type="match status" value="1"/>
</dbReference>
<keyword evidence="5" id="KW-0239">DNA-directed DNA polymerase</keyword>
<dbReference type="Proteomes" id="UP000000442">
    <property type="component" value="Chromosome"/>
</dbReference>
<dbReference type="EMBL" id="CP001087">
    <property type="protein sequence ID" value="ACN15586.1"/>
    <property type="molecule type" value="Genomic_DNA"/>
</dbReference>
<dbReference type="InterPro" id="IPR048466">
    <property type="entry name" value="DNA_pol3_delta-like_C"/>
</dbReference>
<evidence type="ECO:0000256" key="6">
    <source>
        <dbReference type="ARBA" id="ARBA00034754"/>
    </source>
</evidence>
<keyword evidence="4" id="KW-0235">DNA replication</keyword>
<dbReference type="EC" id="2.7.7.7" evidence="1"/>
<evidence type="ECO:0000256" key="4">
    <source>
        <dbReference type="ARBA" id="ARBA00022705"/>
    </source>
</evidence>
<evidence type="ECO:0000313" key="10">
    <source>
        <dbReference type="Proteomes" id="UP000000442"/>
    </source>
</evidence>
<organism evidence="9 10">
    <name type="scientific">Desulforapulum autotrophicum (strain ATCC 43914 / DSM 3382 / VKM B-1955 / HRM2)</name>
    <name type="common">Desulfobacterium autotrophicum</name>
    <dbReference type="NCBI Taxonomy" id="177437"/>
    <lineage>
        <taxon>Bacteria</taxon>
        <taxon>Pseudomonadati</taxon>
        <taxon>Thermodesulfobacteriota</taxon>
        <taxon>Desulfobacteria</taxon>
        <taxon>Desulfobacterales</taxon>
        <taxon>Desulfobacteraceae</taxon>
        <taxon>Desulforapulum</taxon>
    </lineage>
</organism>